<sequence>MVVNKSLDPYKQIIAALLSDVQTSHSEVFTPRALRLTTQKVIERITREGQSFLTKTLPRLGKALNRALTGEVMLDAAAVAFESLPNSKLPKFMGELFRLIFSHDGRVLPEPCVRSIKTLQQILFVYYKYELPYHSDDEQAVLTKFERTEQEIQAYSEKFAWMADYLDSHPLDYTPIKEVKYRRVVRKARILLSRVFANFDHRDIHPRHGPGAVATRERLWEKYQWTSISPRIVDSYPLDEYFYASLGHFCDTYKDLTSLQFKENPARVILVPKDSRGPRLISCEPVDFQWVQQGLGRAMSKHVESHPLTRWNVNFTNQQPNQIGALLGSLNGSYATLDLNEASDRVTIGLVRLLFPEPLLGALMNCRSQSTTLPCGKILKLTKYAPMGSALCFPVLALTTWAILSAGLSDACVSRESRKATQERILVYGDDVIVPTAHAANAIELLEAFGLKVNRDKSCTSGFFRESCGMDAYKGVSVTPVRFRTVWSSSRCPHVYTSWIAYANHLYARQYFNTYNYIVKELLKIYKSIPDVSMHLACPSLIEVPEENRPKVRRVNRGLQKLQYRVLDLKTRRIKHTMGGWSMLLRYFAEAHSNDPTYATNDIPRRCGVGLDTVCEDSKPFSVESYTKRGTVLLVPRWR</sequence>
<keyword evidence="3" id="KW-0808">Transferase</keyword>
<keyword evidence="5" id="KW-0547">Nucleotide-binding</keyword>
<comment type="catalytic activity">
    <reaction evidence="8">
        <text>RNA(n) + a ribonucleoside 5'-triphosphate = RNA(n+1) + diphosphate</text>
        <dbReference type="Rhea" id="RHEA:21248"/>
        <dbReference type="Rhea" id="RHEA-COMP:14527"/>
        <dbReference type="Rhea" id="RHEA-COMP:17342"/>
        <dbReference type="ChEBI" id="CHEBI:33019"/>
        <dbReference type="ChEBI" id="CHEBI:61557"/>
        <dbReference type="ChEBI" id="CHEBI:140395"/>
        <dbReference type="EC" id="2.7.7.48"/>
    </reaction>
</comment>
<evidence type="ECO:0000256" key="3">
    <source>
        <dbReference type="ARBA" id="ARBA00022679"/>
    </source>
</evidence>
<dbReference type="EC" id="2.7.7.48" evidence="1"/>
<evidence type="ECO:0000256" key="9">
    <source>
        <dbReference type="PIRSR" id="PIRSR605093-1"/>
    </source>
</evidence>
<dbReference type="SUPFAM" id="SSF56672">
    <property type="entry name" value="DNA/RNA polymerases"/>
    <property type="match status" value="1"/>
</dbReference>
<feature type="binding site" evidence="9">
    <location>
        <position position="430"/>
    </location>
    <ligand>
        <name>Mg(2+)</name>
        <dbReference type="ChEBI" id="CHEBI:18420"/>
        <label>2</label>
    </ligand>
</feature>
<dbReference type="InterPro" id="IPR043502">
    <property type="entry name" value="DNA/RNA_pol_sf"/>
</dbReference>
<dbReference type="GO" id="GO:0039694">
    <property type="term" value="P:viral RNA genome replication"/>
    <property type="evidence" value="ECO:0007669"/>
    <property type="project" value="InterPro"/>
</dbReference>
<dbReference type="EMBL" id="MN033761">
    <property type="protein sequence ID" value="QDH87970.1"/>
    <property type="molecule type" value="Genomic_RNA"/>
</dbReference>
<feature type="binding site" evidence="9">
    <location>
        <position position="431"/>
    </location>
    <ligand>
        <name>Mg(2+)</name>
        <dbReference type="ChEBI" id="CHEBI:18420"/>
        <label>2</label>
    </ligand>
</feature>
<proteinExistence type="predicted"/>
<evidence type="ECO:0000256" key="7">
    <source>
        <dbReference type="ARBA" id="ARBA00030248"/>
    </source>
</evidence>
<dbReference type="Pfam" id="PF03431">
    <property type="entry name" value="RNA_replicase_B"/>
    <property type="match status" value="1"/>
</dbReference>
<comment type="cofactor">
    <cofactor evidence="9">
        <name>Mg(2+)</name>
        <dbReference type="ChEBI" id="CHEBI:18420"/>
    </cofactor>
    <text evidence="9">Binds 2 Mg(2+) per subunit.</text>
</comment>
<evidence type="ECO:0000256" key="6">
    <source>
        <dbReference type="ARBA" id="ARBA00022953"/>
    </source>
</evidence>
<organism evidence="11">
    <name type="scientific">Leviviridae sp</name>
    <dbReference type="NCBI Taxonomy" id="2027243"/>
    <lineage>
        <taxon>Viruses</taxon>
        <taxon>Riboviria</taxon>
        <taxon>Orthornavirae</taxon>
        <taxon>Lenarviricota</taxon>
        <taxon>Leviviricetes</taxon>
        <taxon>Norzivirales</taxon>
        <taxon>Fiersviridae</taxon>
    </lineage>
</organism>
<evidence type="ECO:0000256" key="8">
    <source>
        <dbReference type="ARBA" id="ARBA00048744"/>
    </source>
</evidence>
<dbReference type="PROSITE" id="PS50522">
    <property type="entry name" value="RDRP_PHAGE"/>
    <property type="match status" value="1"/>
</dbReference>
<evidence type="ECO:0000256" key="1">
    <source>
        <dbReference type="ARBA" id="ARBA00012494"/>
    </source>
</evidence>
<evidence type="ECO:0000259" key="10">
    <source>
        <dbReference type="PROSITE" id="PS50522"/>
    </source>
</evidence>
<evidence type="ECO:0000256" key="5">
    <source>
        <dbReference type="ARBA" id="ARBA00022741"/>
    </source>
</evidence>
<protein>
    <recommendedName>
        <fullName evidence="1">RNA-directed RNA polymerase</fullName>
        <ecNumber evidence="1">2.7.7.48</ecNumber>
    </recommendedName>
    <alternativeName>
        <fullName evidence="7">RNA replicase beta chain</fullName>
    </alternativeName>
</protein>
<feature type="binding site" evidence="9">
    <location>
        <position position="338"/>
    </location>
    <ligand>
        <name>Mg(2+)</name>
        <dbReference type="ChEBI" id="CHEBI:18420"/>
        <label>2</label>
    </ligand>
</feature>
<gene>
    <name evidence="11" type="ORF">H1Bulk30112_000001</name>
</gene>
<reference evidence="11" key="1">
    <citation type="submission" date="2019-05" db="EMBL/GenBank/DDBJ databases">
        <title>Metatranscriptomic reconstruction reveals RNA viruses with the potential to shape carbon cycling in soil.</title>
        <authorList>
            <person name="Starr E.P."/>
            <person name="Nuccio E."/>
            <person name="Pett-Ridge J."/>
            <person name="Banfield J.F."/>
            <person name="Firestone M.K."/>
        </authorList>
    </citation>
    <scope>NUCLEOTIDE SEQUENCE</scope>
    <source>
        <strain evidence="11">H1_Bulk_30_scaffold_112</strain>
    </source>
</reference>
<keyword evidence="2 11" id="KW-0696">RNA-directed RNA polymerase</keyword>
<name>A0A514D2Y3_9VIRU</name>
<keyword evidence="9" id="KW-0479">Metal-binding</keyword>
<keyword evidence="4" id="KW-0548">Nucleotidyltransferase</keyword>
<evidence type="ECO:0000256" key="2">
    <source>
        <dbReference type="ARBA" id="ARBA00022484"/>
    </source>
</evidence>
<dbReference type="InterPro" id="IPR007096">
    <property type="entry name" value="RNA-dir_Rpol_cat_phage"/>
</dbReference>
<keyword evidence="6" id="KW-0693">Viral RNA replication</keyword>
<dbReference type="GO" id="GO:0000166">
    <property type="term" value="F:nucleotide binding"/>
    <property type="evidence" value="ECO:0007669"/>
    <property type="project" value="UniProtKB-KW"/>
</dbReference>
<evidence type="ECO:0000313" key="11">
    <source>
        <dbReference type="EMBL" id="QDH87970.1"/>
    </source>
</evidence>
<feature type="domain" description="RdRp catalytic" evidence="10">
    <location>
        <begin position="323"/>
        <end position="462"/>
    </location>
</feature>
<evidence type="ECO:0000256" key="4">
    <source>
        <dbReference type="ARBA" id="ARBA00022695"/>
    </source>
</evidence>
<dbReference type="InterPro" id="IPR005093">
    <property type="entry name" value="RNArep_beta"/>
</dbReference>
<accession>A0A514D2Y3</accession>
<dbReference type="GO" id="GO:0046872">
    <property type="term" value="F:metal ion binding"/>
    <property type="evidence" value="ECO:0007669"/>
    <property type="project" value="UniProtKB-KW"/>
</dbReference>
<dbReference type="GO" id="GO:0003968">
    <property type="term" value="F:RNA-directed RNA polymerase activity"/>
    <property type="evidence" value="ECO:0007669"/>
    <property type="project" value="UniProtKB-KW"/>
</dbReference>
<keyword evidence="9" id="KW-0460">Magnesium</keyword>